<dbReference type="EMBL" id="VSRR010000202">
    <property type="protein sequence ID" value="MPC12192.1"/>
    <property type="molecule type" value="Genomic_DNA"/>
</dbReference>
<evidence type="ECO:0000313" key="1">
    <source>
        <dbReference type="EMBL" id="MPC12192.1"/>
    </source>
</evidence>
<keyword evidence="2" id="KW-1185">Reference proteome</keyword>
<comment type="caution">
    <text evidence="1">The sequence shown here is derived from an EMBL/GenBank/DDBJ whole genome shotgun (WGS) entry which is preliminary data.</text>
</comment>
<organism evidence="1 2">
    <name type="scientific">Portunus trituberculatus</name>
    <name type="common">Swimming crab</name>
    <name type="synonym">Neptunus trituberculatus</name>
    <dbReference type="NCBI Taxonomy" id="210409"/>
    <lineage>
        <taxon>Eukaryota</taxon>
        <taxon>Metazoa</taxon>
        <taxon>Ecdysozoa</taxon>
        <taxon>Arthropoda</taxon>
        <taxon>Crustacea</taxon>
        <taxon>Multicrustacea</taxon>
        <taxon>Malacostraca</taxon>
        <taxon>Eumalacostraca</taxon>
        <taxon>Eucarida</taxon>
        <taxon>Decapoda</taxon>
        <taxon>Pleocyemata</taxon>
        <taxon>Brachyura</taxon>
        <taxon>Eubrachyura</taxon>
        <taxon>Portunoidea</taxon>
        <taxon>Portunidae</taxon>
        <taxon>Portuninae</taxon>
        <taxon>Portunus</taxon>
    </lineage>
</organism>
<gene>
    <name evidence="1" type="ORF">E2C01_004870</name>
</gene>
<sequence>MKSYLRLDEITATTDWSEAATHRAPGRKQTAIGSSLSLPPAIGPFLPLPPSIPSPAPTPDNHPLPLSLPLLQLSFPIQETPTTSFSPFTPIPQAVTLSPHQFHHSIPNPNTCPLTSPQSPTLPHLALPGSRLCSLPTPVSYWSLSRVPDC</sequence>
<reference evidence="1 2" key="1">
    <citation type="submission" date="2019-05" db="EMBL/GenBank/DDBJ databases">
        <title>Another draft genome of Portunus trituberculatus and its Hox gene families provides insights of decapod evolution.</title>
        <authorList>
            <person name="Jeong J.-H."/>
            <person name="Song I."/>
            <person name="Kim S."/>
            <person name="Choi T."/>
            <person name="Kim D."/>
            <person name="Ryu S."/>
            <person name="Kim W."/>
        </authorList>
    </citation>
    <scope>NUCLEOTIDE SEQUENCE [LARGE SCALE GENOMIC DNA]</scope>
    <source>
        <tissue evidence="1">Muscle</tissue>
    </source>
</reference>
<dbReference type="Proteomes" id="UP000324222">
    <property type="component" value="Unassembled WGS sequence"/>
</dbReference>
<accession>A0A5B7CR53</accession>
<proteinExistence type="predicted"/>
<protein>
    <submittedName>
        <fullName evidence="1">Uncharacterized protein</fullName>
    </submittedName>
</protein>
<evidence type="ECO:0000313" key="2">
    <source>
        <dbReference type="Proteomes" id="UP000324222"/>
    </source>
</evidence>
<dbReference type="AlphaFoldDB" id="A0A5B7CR53"/>
<name>A0A5B7CR53_PORTR</name>